<proteinExistence type="predicted"/>
<organism evidence="1 2">
    <name type="scientific">Hoeflea poritis</name>
    <dbReference type="NCBI Taxonomy" id="2993659"/>
    <lineage>
        <taxon>Bacteria</taxon>
        <taxon>Pseudomonadati</taxon>
        <taxon>Pseudomonadota</taxon>
        <taxon>Alphaproteobacteria</taxon>
        <taxon>Hyphomicrobiales</taxon>
        <taxon>Rhizobiaceae</taxon>
        <taxon>Hoeflea</taxon>
    </lineage>
</organism>
<comment type="caution">
    <text evidence="1">The sequence shown here is derived from an EMBL/GenBank/DDBJ whole genome shotgun (WGS) entry which is preliminary data.</text>
</comment>
<gene>
    <name evidence="1" type="ORF">OOZ53_07325</name>
</gene>
<evidence type="ECO:0000313" key="1">
    <source>
        <dbReference type="EMBL" id="MDA4845157.1"/>
    </source>
</evidence>
<protein>
    <submittedName>
        <fullName evidence="1">Uncharacterized protein</fullName>
    </submittedName>
</protein>
<dbReference type="EMBL" id="JAPJZH010000003">
    <property type="protein sequence ID" value="MDA4845157.1"/>
    <property type="molecule type" value="Genomic_DNA"/>
</dbReference>
<reference evidence="1" key="1">
    <citation type="submission" date="2022-11" db="EMBL/GenBank/DDBJ databases">
        <title>Hoeflea poritis sp. nov., isolated from scleractinian coral Porites lutea.</title>
        <authorList>
            <person name="Zhang G."/>
            <person name="Wei Q."/>
            <person name="Cai L."/>
        </authorList>
    </citation>
    <scope>NUCLEOTIDE SEQUENCE</scope>
    <source>
        <strain evidence="1">E7-10</strain>
    </source>
</reference>
<keyword evidence="2" id="KW-1185">Reference proteome</keyword>
<accession>A0ABT4VKB5</accession>
<name>A0ABT4VKB5_9HYPH</name>
<sequence length="149" mass="17239">MRSLIAIQEGQISLEQIKALEKMLRKLYAEHIGPEKLTVIWNVAARQHTITDRKWSRSSTVTMEVPDGLETQRREAFMLECEKSWREVTGQHPDQVSVGAFDQSRYDEILKSNLTRLSTLGRVSYLGKLFTRAMISKMQHGVMITRFNQ</sequence>
<dbReference type="Proteomes" id="UP001148313">
    <property type="component" value="Unassembled WGS sequence"/>
</dbReference>
<dbReference type="RefSeq" id="WP_271088726.1">
    <property type="nucleotide sequence ID" value="NZ_JAPJZH010000003.1"/>
</dbReference>
<evidence type="ECO:0000313" key="2">
    <source>
        <dbReference type="Proteomes" id="UP001148313"/>
    </source>
</evidence>